<name>A0A812EYM6_9ARCH</name>
<accession>A0A812EYM6</accession>
<organism evidence="1 2">
    <name type="scientific">Candidatus Nitrosotenuis uzonensis</name>
    <dbReference type="NCBI Taxonomy" id="1407055"/>
    <lineage>
        <taxon>Archaea</taxon>
        <taxon>Nitrososphaerota</taxon>
        <taxon>Candidatus Nitrosotenuis</taxon>
    </lineage>
</organism>
<dbReference type="RefSeq" id="WP_205097857.1">
    <property type="nucleotide sequence ID" value="NZ_CAJNAQ010000002.1"/>
</dbReference>
<evidence type="ECO:0000313" key="2">
    <source>
        <dbReference type="Proteomes" id="UP000655759"/>
    </source>
</evidence>
<protein>
    <submittedName>
        <fullName evidence="1">Uncharacterized protein</fullName>
    </submittedName>
</protein>
<gene>
    <name evidence="1" type="ORF">NUZ5A_20194</name>
</gene>
<reference evidence="1" key="1">
    <citation type="submission" date="2021-02" db="EMBL/GenBank/DDBJ databases">
        <authorList>
            <person name="Han P."/>
        </authorList>
    </citation>
    <scope>NUCLEOTIDE SEQUENCE</scope>
    <source>
        <strain evidence="1">Candidatus Nitrosotenuis uzonensis 5A</strain>
    </source>
</reference>
<dbReference type="AlphaFoldDB" id="A0A812EYM6"/>
<evidence type="ECO:0000313" key="1">
    <source>
        <dbReference type="EMBL" id="CAE6486789.1"/>
    </source>
</evidence>
<comment type="caution">
    <text evidence="1">The sequence shown here is derived from an EMBL/GenBank/DDBJ whole genome shotgun (WGS) entry which is preliminary data.</text>
</comment>
<proteinExistence type="predicted"/>
<sequence length="116" mass="13745">MDELKQIITLLEKQGKQLSKIEKMLEHKQNKIIHAPKTKSTIAEPEKYRGLTKAIFDLLGDSFFNKPKELKEINEQLKANAVFDPITSYPKPLLRLIKNKHLRRIKENNKWKYVKY</sequence>
<dbReference type="EMBL" id="CAJNAQ010000002">
    <property type="protein sequence ID" value="CAE6486789.1"/>
    <property type="molecule type" value="Genomic_DNA"/>
</dbReference>
<dbReference type="Proteomes" id="UP000655759">
    <property type="component" value="Unassembled WGS sequence"/>
</dbReference>